<reference evidence="4 5" key="1">
    <citation type="submission" date="2022-10" db="EMBL/GenBank/DDBJ databases">
        <title>Kaistella sp. BT-6-1-3.</title>
        <authorList>
            <person name="Ai J."/>
            <person name="Deng Z."/>
        </authorList>
    </citation>
    <scope>NUCLEOTIDE SEQUENCE [LARGE SCALE GENOMIC DNA]</scope>
    <source>
        <strain evidence="4 5">BT6-1-3</strain>
    </source>
</reference>
<dbReference type="Gene3D" id="3.40.50.720">
    <property type="entry name" value="NAD(P)-binding Rossmann-like Domain"/>
    <property type="match status" value="1"/>
</dbReference>
<comment type="caution">
    <text evidence="4">The sequence shown here is derived from an EMBL/GenBank/DDBJ whole genome shotgun (WGS) entry which is preliminary data.</text>
</comment>
<feature type="domain" description="NAD-dependent epimerase/dehydratase" evidence="2">
    <location>
        <begin position="3"/>
        <end position="217"/>
    </location>
</feature>
<dbReference type="PANTHER" id="PTHR11092">
    <property type="entry name" value="SUGAR NUCLEOTIDE EPIMERASE RELATED"/>
    <property type="match status" value="1"/>
</dbReference>
<accession>A0ABT3JNR8</accession>
<dbReference type="SUPFAM" id="SSF51735">
    <property type="entry name" value="NAD(P)-binding Rossmann-fold domains"/>
    <property type="match status" value="1"/>
</dbReference>
<dbReference type="NCBIfam" id="TIGR01777">
    <property type="entry name" value="yfcH"/>
    <property type="match status" value="1"/>
</dbReference>
<dbReference type="Proteomes" id="UP001209107">
    <property type="component" value="Unassembled WGS sequence"/>
</dbReference>
<dbReference type="InterPro" id="IPR010099">
    <property type="entry name" value="SDR39U1"/>
</dbReference>
<feature type="domain" description="DUF1731" evidence="3">
    <location>
        <begin position="251"/>
        <end position="297"/>
    </location>
</feature>
<dbReference type="InterPro" id="IPR013549">
    <property type="entry name" value="DUF1731"/>
</dbReference>
<protein>
    <submittedName>
        <fullName evidence="4">TIGR01777 family oxidoreductase</fullName>
    </submittedName>
</protein>
<evidence type="ECO:0000259" key="2">
    <source>
        <dbReference type="Pfam" id="PF01370"/>
    </source>
</evidence>
<dbReference type="EMBL" id="JAPCHZ010000004">
    <property type="protein sequence ID" value="MCW4452120.1"/>
    <property type="molecule type" value="Genomic_DNA"/>
</dbReference>
<sequence length="299" mass="33821">MNVLITGGTGLIGKKLVHKLRERNHNPRVLTRKKTNNPDEFYWNSDEKFIDPKAFENLDSIIHLAGANISQKWTAEYKKELFSSRIETANLLKDYCLRQNVRINSFISASGINYYGTFTSEEILKESDGILKQDFLAKLCDEWENAAENFSYSISHRTVCLRTAMVLAKNGGAFPMLKKTVDFNIGSAVGSGNQWMNWIHEDDLVNMYIFALENPEIEGKFNAVADQIPTNENFMKALAKTSGKLFLPVNVPSFVMKVAFGEMSSIILEGTRASNKKIKSLGFDFKFSTPEQAFEDLIK</sequence>
<evidence type="ECO:0000259" key="3">
    <source>
        <dbReference type="Pfam" id="PF08338"/>
    </source>
</evidence>
<dbReference type="InterPro" id="IPR001509">
    <property type="entry name" value="Epimerase_deHydtase"/>
</dbReference>
<proteinExistence type="inferred from homology"/>
<evidence type="ECO:0000256" key="1">
    <source>
        <dbReference type="ARBA" id="ARBA00009353"/>
    </source>
</evidence>
<evidence type="ECO:0000313" key="5">
    <source>
        <dbReference type="Proteomes" id="UP001209107"/>
    </source>
</evidence>
<name>A0ABT3JNR8_9FLAO</name>
<dbReference type="PANTHER" id="PTHR11092:SF0">
    <property type="entry name" value="EPIMERASE FAMILY PROTEIN SDR39U1"/>
    <property type="match status" value="1"/>
</dbReference>
<dbReference type="Pfam" id="PF08338">
    <property type="entry name" value="DUF1731"/>
    <property type="match status" value="1"/>
</dbReference>
<dbReference type="Pfam" id="PF01370">
    <property type="entry name" value="Epimerase"/>
    <property type="match status" value="1"/>
</dbReference>
<dbReference type="InterPro" id="IPR036291">
    <property type="entry name" value="NAD(P)-bd_dom_sf"/>
</dbReference>
<evidence type="ECO:0000313" key="4">
    <source>
        <dbReference type="EMBL" id="MCW4452120.1"/>
    </source>
</evidence>
<keyword evidence="5" id="KW-1185">Reference proteome</keyword>
<gene>
    <name evidence="4" type="ORF">OK344_07845</name>
</gene>
<organism evidence="4 5">
    <name type="scientific">Kaistella yananensis</name>
    <dbReference type="NCBI Taxonomy" id="2989820"/>
    <lineage>
        <taxon>Bacteria</taxon>
        <taxon>Pseudomonadati</taxon>
        <taxon>Bacteroidota</taxon>
        <taxon>Flavobacteriia</taxon>
        <taxon>Flavobacteriales</taxon>
        <taxon>Weeksellaceae</taxon>
        <taxon>Chryseobacterium group</taxon>
        <taxon>Kaistella</taxon>
    </lineage>
</organism>
<comment type="similarity">
    <text evidence="1">Belongs to the NAD(P)-dependent epimerase/dehydratase family. SDR39U1 subfamily.</text>
</comment>
<dbReference type="RefSeq" id="WP_265144279.1">
    <property type="nucleotide sequence ID" value="NZ_JAPCHZ010000004.1"/>
</dbReference>